<evidence type="ECO:0008006" key="3">
    <source>
        <dbReference type="Google" id="ProtNLM"/>
    </source>
</evidence>
<evidence type="ECO:0000313" key="1">
    <source>
        <dbReference type="EMBL" id="RBW55612.1"/>
    </source>
</evidence>
<dbReference type="AlphaFoldDB" id="A0A366X424"/>
<sequence length="268" mass="29171">MGSCRVHFQDDLQQKGPMMSFSYVSTAQAQQDSGLRMIVVGGVPSPWGEAAKGLFHVKNLSWYATRLAYDEPAQAKWAGVQSAPVVFWQDEPPLTEALQILDLTQRIAPDVDLVPEADATDIRAFVARMAAPGGLGWQRRLQLVHGGMMGAEGFHPKVSQYLASKYGYSPERGEGAGAMVQAILGEMSATLADGRTYYFGDRLTAADIYAATFLGLFKPLPEDQCAMKPATRSAFETLDEATRSALDPALNSHRDRIYADALELPLAL</sequence>
<dbReference type="Proteomes" id="UP000252706">
    <property type="component" value="Unassembled WGS sequence"/>
</dbReference>
<dbReference type="EMBL" id="QOCE01000029">
    <property type="protein sequence ID" value="RBW55612.1"/>
    <property type="molecule type" value="Genomic_DNA"/>
</dbReference>
<protein>
    <recommendedName>
        <fullName evidence="3">Glutathione S-transferase</fullName>
    </recommendedName>
</protein>
<evidence type="ECO:0000313" key="2">
    <source>
        <dbReference type="Proteomes" id="UP000252706"/>
    </source>
</evidence>
<gene>
    <name evidence="1" type="ORF">DS909_10965</name>
</gene>
<dbReference type="Pfam" id="PF13410">
    <property type="entry name" value="GST_C_2"/>
    <property type="match status" value="1"/>
</dbReference>
<name>A0A366X424_9RHOB</name>
<organism evidence="1 2">
    <name type="scientific">Phaeobacter gallaeciensis</name>
    <dbReference type="NCBI Taxonomy" id="60890"/>
    <lineage>
        <taxon>Bacteria</taxon>
        <taxon>Pseudomonadati</taxon>
        <taxon>Pseudomonadota</taxon>
        <taxon>Alphaproteobacteria</taxon>
        <taxon>Rhodobacterales</taxon>
        <taxon>Roseobacteraceae</taxon>
        <taxon>Phaeobacter</taxon>
    </lineage>
</organism>
<dbReference type="InterPro" id="IPR036282">
    <property type="entry name" value="Glutathione-S-Trfase_C_sf"/>
</dbReference>
<dbReference type="Gene3D" id="3.40.30.10">
    <property type="entry name" value="Glutaredoxin"/>
    <property type="match status" value="1"/>
</dbReference>
<dbReference type="SUPFAM" id="SSF47616">
    <property type="entry name" value="GST C-terminal domain-like"/>
    <property type="match status" value="1"/>
</dbReference>
<accession>A0A366X424</accession>
<reference evidence="1 2" key="1">
    <citation type="submission" date="2018-07" db="EMBL/GenBank/DDBJ databases">
        <title>Modular assembly of carbohydrate-degrading microbial communities in the ocean.</title>
        <authorList>
            <person name="Enke T.N."/>
            <person name="Datta M.S."/>
            <person name="Schwartzman J.A."/>
            <person name="Cermak N."/>
            <person name="Schmitz D.A."/>
            <person name="Barrere J."/>
            <person name="Cordero O.X."/>
        </authorList>
    </citation>
    <scope>NUCLEOTIDE SEQUENCE [LARGE SCALE GENOMIC DNA]</scope>
    <source>
        <strain evidence="1 2">C3M10</strain>
    </source>
</reference>
<comment type="caution">
    <text evidence="1">The sequence shown here is derived from an EMBL/GenBank/DDBJ whole genome shotgun (WGS) entry which is preliminary data.</text>
</comment>
<dbReference type="Gene3D" id="1.20.1050.10">
    <property type="match status" value="1"/>
</dbReference>
<proteinExistence type="predicted"/>